<dbReference type="InterPro" id="IPR024079">
    <property type="entry name" value="MetalloPept_cat_dom_sf"/>
</dbReference>
<evidence type="ECO:0000313" key="1">
    <source>
        <dbReference type="EMBL" id="NWB86732.1"/>
    </source>
</evidence>
<name>A0A7Y8BTH3_9PSED</name>
<gene>
    <name evidence="1" type="ORF">HX830_17790</name>
</gene>
<proteinExistence type="predicted"/>
<accession>A0A7Y8BTH3</accession>
<sequence length="287" mass="33538">MRVQAIGIDSIRRLYPNRARMIRHAHEQAVAYLADTQKNMDRLFSEAPLDRKRRQFVEKFFDIASVSESTIQKIKFRADMLLGELLKPSLNPETSSRYIVGSALHPEHGIQAFTLPKDATRRIYFTERFFDPGFEPYLPLRSRAFDMLGHNMATVLLHETSHLVLDTIDLAYLESSRPFVDLLDTRSLLGRLRHDDLEHIQQHAFSNRTPSNELFRERDDYDLHWYDVVGKPFQRVLQLTGTQNLDEARRVFFSDENKRMDVMLNNADSLALLLAHLGRPPEYHPQY</sequence>
<organism evidence="1 2">
    <name type="scientific">Pseudomonas gingeri</name>
    <dbReference type="NCBI Taxonomy" id="117681"/>
    <lineage>
        <taxon>Bacteria</taxon>
        <taxon>Pseudomonadati</taxon>
        <taxon>Pseudomonadota</taxon>
        <taxon>Gammaproteobacteria</taxon>
        <taxon>Pseudomonadales</taxon>
        <taxon>Pseudomonadaceae</taxon>
        <taxon>Pseudomonas</taxon>
    </lineage>
</organism>
<protein>
    <submittedName>
        <fullName evidence="1">Uncharacterized protein</fullName>
    </submittedName>
</protein>
<dbReference type="Proteomes" id="UP000522864">
    <property type="component" value="Unassembled WGS sequence"/>
</dbReference>
<reference evidence="1 2" key="1">
    <citation type="submission" date="2020-04" db="EMBL/GenBank/DDBJ databases">
        <title>Molecular characterization of pseudomonads from Agaricus bisporus reveal novel blotch 2 pathogens in Western Europe.</title>
        <authorList>
            <person name="Taparia T."/>
            <person name="Krijger M."/>
            <person name="Haynes E."/>
            <person name="Elpinstone J.G."/>
            <person name="Noble R."/>
            <person name="Van Der Wolf J."/>
        </authorList>
    </citation>
    <scope>NUCLEOTIDE SEQUENCE [LARGE SCALE GENOMIC DNA]</scope>
    <source>
        <strain evidence="1 2">G9001</strain>
    </source>
</reference>
<comment type="caution">
    <text evidence="1">The sequence shown here is derived from an EMBL/GenBank/DDBJ whole genome shotgun (WGS) entry which is preliminary data.</text>
</comment>
<dbReference type="GO" id="GO:0008237">
    <property type="term" value="F:metallopeptidase activity"/>
    <property type="evidence" value="ECO:0007669"/>
    <property type="project" value="InterPro"/>
</dbReference>
<dbReference type="EMBL" id="JACAQA010000013">
    <property type="protein sequence ID" value="NWB86732.1"/>
    <property type="molecule type" value="Genomic_DNA"/>
</dbReference>
<dbReference type="Gene3D" id="3.40.390.10">
    <property type="entry name" value="Collagenase (Catalytic Domain)"/>
    <property type="match status" value="1"/>
</dbReference>
<dbReference type="AlphaFoldDB" id="A0A7Y8BTH3"/>
<evidence type="ECO:0000313" key="2">
    <source>
        <dbReference type="Proteomes" id="UP000522864"/>
    </source>
</evidence>
<dbReference type="RefSeq" id="WP_218171321.1">
    <property type="nucleotide sequence ID" value="NZ_JACAQA010000013.1"/>
</dbReference>